<keyword evidence="2" id="KW-1133">Transmembrane helix</keyword>
<keyword evidence="2" id="KW-0812">Transmembrane</keyword>
<dbReference type="AlphaFoldDB" id="A0A9P6FQI4"/>
<keyword evidence="4" id="KW-1185">Reference proteome</keyword>
<evidence type="ECO:0000313" key="4">
    <source>
        <dbReference type="Proteomes" id="UP000780801"/>
    </source>
</evidence>
<evidence type="ECO:0000256" key="1">
    <source>
        <dbReference type="SAM" id="MobiDB-lite"/>
    </source>
</evidence>
<evidence type="ECO:0000256" key="2">
    <source>
        <dbReference type="SAM" id="Phobius"/>
    </source>
</evidence>
<keyword evidence="2" id="KW-0472">Membrane</keyword>
<name>A0A9P6FQI4_9FUNG</name>
<reference evidence="3" key="1">
    <citation type="journal article" date="2020" name="Fungal Divers.">
        <title>Resolving the Mortierellaceae phylogeny through synthesis of multi-gene phylogenetics and phylogenomics.</title>
        <authorList>
            <person name="Vandepol N."/>
            <person name="Liber J."/>
            <person name="Desiro A."/>
            <person name="Na H."/>
            <person name="Kennedy M."/>
            <person name="Barry K."/>
            <person name="Grigoriev I.V."/>
            <person name="Miller A.N."/>
            <person name="O'Donnell K."/>
            <person name="Stajich J.E."/>
            <person name="Bonito G."/>
        </authorList>
    </citation>
    <scope>NUCLEOTIDE SEQUENCE</scope>
    <source>
        <strain evidence="3">KOD1015</strain>
    </source>
</reference>
<feature type="compositionally biased region" description="Polar residues" evidence="1">
    <location>
        <begin position="1"/>
        <end position="10"/>
    </location>
</feature>
<feature type="region of interest" description="Disordered" evidence="1">
    <location>
        <begin position="1"/>
        <end position="21"/>
    </location>
</feature>
<evidence type="ECO:0000313" key="3">
    <source>
        <dbReference type="EMBL" id="KAF9579529.1"/>
    </source>
</evidence>
<evidence type="ECO:0008006" key="5">
    <source>
        <dbReference type="Google" id="ProtNLM"/>
    </source>
</evidence>
<organism evidence="3 4">
    <name type="scientific">Lunasporangiospora selenospora</name>
    <dbReference type="NCBI Taxonomy" id="979761"/>
    <lineage>
        <taxon>Eukaryota</taxon>
        <taxon>Fungi</taxon>
        <taxon>Fungi incertae sedis</taxon>
        <taxon>Mucoromycota</taxon>
        <taxon>Mortierellomycotina</taxon>
        <taxon>Mortierellomycetes</taxon>
        <taxon>Mortierellales</taxon>
        <taxon>Mortierellaceae</taxon>
        <taxon>Lunasporangiospora</taxon>
    </lineage>
</organism>
<gene>
    <name evidence="3" type="ORF">BGW38_004177</name>
</gene>
<feature type="compositionally biased region" description="Polar residues" evidence="1">
    <location>
        <begin position="204"/>
        <end position="214"/>
    </location>
</feature>
<feature type="region of interest" description="Disordered" evidence="1">
    <location>
        <begin position="175"/>
        <end position="214"/>
    </location>
</feature>
<dbReference type="EMBL" id="JAABOA010002695">
    <property type="protein sequence ID" value="KAF9579529.1"/>
    <property type="molecule type" value="Genomic_DNA"/>
</dbReference>
<accession>A0A9P6FQI4</accession>
<dbReference type="OrthoDB" id="2447573at2759"/>
<proteinExistence type="predicted"/>
<protein>
    <recommendedName>
        <fullName evidence="5">Transmembrane protein</fullName>
    </recommendedName>
</protein>
<dbReference type="Proteomes" id="UP000780801">
    <property type="component" value="Unassembled WGS sequence"/>
</dbReference>
<feature type="transmembrane region" description="Helical" evidence="2">
    <location>
        <begin position="81"/>
        <end position="100"/>
    </location>
</feature>
<sequence>MSPVPSNYLQSGRRKLRGNPDPQLMTEVFQKDADVIEKGGDIATLDRPVVATLDANPSFAMLRATPTATPKAEGQNPLSSLAVQLILASLAGICFLAVFARCVHANRQHRSVVENRRRILAEAAVARANLHDPMTAVPTNERTLAGRLRAYEAAAELQRYHYPYRQGERSPVASTNSFVAPSYDQDVSPPPFVANSGKPPTYEETVQPTQSRPQ</sequence>
<comment type="caution">
    <text evidence="3">The sequence shown here is derived from an EMBL/GenBank/DDBJ whole genome shotgun (WGS) entry which is preliminary data.</text>
</comment>